<dbReference type="PANTHER" id="PTHR43767:SF10">
    <property type="entry name" value="SURFACTIN SYNTHASE SUBUNIT 1"/>
    <property type="match status" value="1"/>
</dbReference>
<dbReference type="InterPro" id="IPR020845">
    <property type="entry name" value="AMP-binding_CS"/>
</dbReference>
<sequence length="476" mass="50267">MISPLADLDRHAAERPAVTAISTPRGRYSFGELRDLTLAVAERLRGEGVTPRHVVALDLPAALEWIVDLALLRIATRSVSVRGVPGLGTLQPDALISSPGASRGLAPIMLAVDDLWLAGATAAASGADTLVDYPRPDSIVRLMMTSGTTGTPRAAAYAANAFEHRRLGLDAYWTDARPELDFMPLSTTGGFHTAVAALRHGEAFRAVDRIDAEVLRFAADDGIRVLAGSPQQLATALDVVEESGIQLPALEEVRMAGAAPGPALLRRIRELLAVPIRIVYGSTEGGGMTSRMLDDEDSANVGSVLPGFELQVVDESGMPVAPGVEGTLRYRGPGMVSGYLENGTVAEFPGGWFVPGDLASIDADGSVRLSGRASEIVNIGGLKVDPDRVDELARSFPGVTDAAAFPVERASGRAELGLAVVGRPGVDLRALDRRLRELLPVGHPTAYWAVSEIPRNRMGKVERGMLAQTYARVVGG</sequence>
<gene>
    <name evidence="2" type="ORF">Q5716_10905</name>
</gene>
<dbReference type="Proteomes" id="UP001241072">
    <property type="component" value="Unassembled WGS sequence"/>
</dbReference>
<reference evidence="2 3" key="1">
    <citation type="submission" date="2023-07" db="EMBL/GenBank/DDBJ databases">
        <title>Protaetiibacter sp. nov WY-16 isolated from soil.</title>
        <authorList>
            <person name="Liu B."/>
            <person name="Wan Y."/>
        </authorList>
    </citation>
    <scope>NUCLEOTIDE SEQUENCE [LARGE SCALE GENOMIC DNA]</scope>
    <source>
        <strain evidence="2 3">WY-16</strain>
    </source>
</reference>
<dbReference type="InterPro" id="IPR042099">
    <property type="entry name" value="ANL_N_sf"/>
</dbReference>
<evidence type="ECO:0000313" key="3">
    <source>
        <dbReference type="Proteomes" id="UP001241072"/>
    </source>
</evidence>
<dbReference type="InterPro" id="IPR000873">
    <property type="entry name" value="AMP-dep_synth/lig_dom"/>
</dbReference>
<dbReference type="InterPro" id="IPR045851">
    <property type="entry name" value="AMP-bd_C_sf"/>
</dbReference>
<dbReference type="EMBL" id="JAUQUB010000002">
    <property type="protein sequence ID" value="MDO7882733.1"/>
    <property type="molecule type" value="Genomic_DNA"/>
</dbReference>
<accession>A0ABT9BNX1</accession>
<dbReference type="RefSeq" id="WP_305003166.1">
    <property type="nucleotide sequence ID" value="NZ_JAUQUB010000002.1"/>
</dbReference>
<organism evidence="2 3">
    <name type="scientific">Antiquaquibacter soli</name>
    <dbReference type="NCBI Taxonomy" id="3064523"/>
    <lineage>
        <taxon>Bacteria</taxon>
        <taxon>Bacillati</taxon>
        <taxon>Actinomycetota</taxon>
        <taxon>Actinomycetes</taxon>
        <taxon>Micrococcales</taxon>
        <taxon>Microbacteriaceae</taxon>
        <taxon>Antiquaquibacter</taxon>
    </lineage>
</organism>
<dbReference type="PANTHER" id="PTHR43767">
    <property type="entry name" value="LONG-CHAIN-FATTY-ACID--COA LIGASE"/>
    <property type="match status" value="1"/>
</dbReference>
<dbReference type="Gene3D" id="3.40.50.12780">
    <property type="entry name" value="N-terminal domain of ligase-like"/>
    <property type="match status" value="1"/>
</dbReference>
<name>A0ABT9BNX1_9MICO</name>
<evidence type="ECO:0000259" key="1">
    <source>
        <dbReference type="Pfam" id="PF00501"/>
    </source>
</evidence>
<feature type="domain" description="AMP-dependent synthetase/ligase" evidence="1">
    <location>
        <begin position="130"/>
        <end position="340"/>
    </location>
</feature>
<dbReference type="Gene3D" id="3.30.300.30">
    <property type="match status" value="1"/>
</dbReference>
<dbReference type="CDD" id="cd04433">
    <property type="entry name" value="AFD_class_I"/>
    <property type="match status" value="1"/>
</dbReference>
<keyword evidence="3" id="KW-1185">Reference proteome</keyword>
<comment type="caution">
    <text evidence="2">The sequence shown here is derived from an EMBL/GenBank/DDBJ whole genome shotgun (WGS) entry which is preliminary data.</text>
</comment>
<dbReference type="InterPro" id="IPR050237">
    <property type="entry name" value="ATP-dep_AMP-bd_enzyme"/>
</dbReference>
<dbReference type="PROSITE" id="PS00455">
    <property type="entry name" value="AMP_BINDING"/>
    <property type="match status" value="1"/>
</dbReference>
<dbReference type="Pfam" id="PF00501">
    <property type="entry name" value="AMP-binding"/>
    <property type="match status" value="1"/>
</dbReference>
<evidence type="ECO:0000313" key="2">
    <source>
        <dbReference type="EMBL" id="MDO7882733.1"/>
    </source>
</evidence>
<protein>
    <submittedName>
        <fullName evidence="2">Class I adenylate-forming enzyme family protein</fullName>
    </submittedName>
</protein>
<proteinExistence type="predicted"/>
<dbReference type="SUPFAM" id="SSF56801">
    <property type="entry name" value="Acetyl-CoA synthetase-like"/>
    <property type="match status" value="1"/>
</dbReference>